<dbReference type="InterPro" id="IPR013106">
    <property type="entry name" value="Ig_V-set"/>
</dbReference>
<dbReference type="PANTHER" id="PTHR24100">
    <property type="entry name" value="BUTYROPHILIN"/>
    <property type="match status" value="1"/>
</dbReference>
<dbReference type="Pfam" id="PF07686">
    <property type="entry name" value="V-set"/>
    <property type="match status" value="1"/>
</dbReference>
<dbReference type="PROSITE" id="PS50835">
    <property type="entry name" value="IG_LIKE"/>
    <property type="match status" value="2"/>
</dbReference>
<evidence type="ECO:0000259" key="8">
    <source>
        <dbReference type="PROSITE" id="PS50835"/>
    </source>
</evidence>
<dbReference type="CDD" id="cd05713">
    <property type="entry name" value="IgV_MOG_like"/>
    <property type="match status" value="1"/>
</dbReference>
<evidence type="ECO:0000256" key="5">
    <source>
        <dbReference type="ARBA" id="ARBA00023157"/>
    </source>
</evidence>
<feature type="domain" description="Ig-like" evidence="8">
    <location>
        <begin position="180"/>
        <end position="268"/>
    </location>
</feature>
<proteinExistence type="predicted"/>
<protein>
    <submittedName>
        <fullName evidence="9">Butyrophilin subfamily 3 member A2-like</fullName>
    </submittedName>
</protein>
<dbReference type="EMBL" id="AKHW03004720">
    <property type="protein sequence ID" value="KYO29220.1"/>
    <property type="molecule type" value="Genomic_DNA"/>
</dbReference>
<gene>
    <name evidence="9" type="ORF">Y1Q_0005912</name>
</gene>
<keyword evidence="3 7" id="KW-1133">Transmembrane helix</keyword>
<keyword evidence="6" id="KW-0393">Immunoglobulin domain</keyword>
<evidence type="ECO:0000256" key="7">
    <source>
        <dbReference type="SAM" id="Phobius"/>
    </source>
</evidence>
<organism evidence="9 10">
    <name type="scientific">Alligator mississippiensis</name>
    <name type="common">American alligator</name>
    <dbReference type="NCBI Taxonomy" id="8496"/>
    <lineage>
        <taxon>Eukaryota</taxon>
        <taxon>Metazoa</taxon>
        <taxon>Chordata</taxon>
        <taxon>Craniata</taxon>
        <taxon>Vertebrata</taxon>
        <taxon>Euteleostomi</taxon>
        <taxon>Archelosauria</taxon>
        <taxon>Archosauria</taxon>
        <taxon>Crocodylia</taxon>
        <taxon>Alligatoridae</taxon>
        <taxon>Alligatorinae</taxon>
        <taxon>Alligator</taxon>
    </lineage>
</organism>
<dbReference type="AlphaFoldDB" id="A0A151MXJ1"/>
<keyword evidence="4 7" id="KW-0472">Membrane</keyword>
<sequence>MRTRGGSRYSNSLFIPTLQIQDTMKKVASSLCLSSRASTSAPGLIIFCTCFYIQKLEAAQFRVIGSAQPITAVVGQDILLPCHLSPRMSAENMEVRWFRNNFEAYVHLYHDKRDQYGQQIPEYRGRTELLKDSIADGNVPLKILNIKYSDEGQYNCFLHDGSTTAGTVLDLNVIVLGSVPLIAVEDYQEGGIRIVCRSAGWFPEPKMIWRDPSGQHLPSLPKTKAQQDNGLFETETAIVIKEYRNSKLSCWIRDKYLSQGKESTISISDPFFPQMNTSMVTLIFTLVVLLGLFVLTIYLFKLRRMGFSPSSDRYTYSVFPLIVSYVGDLLRQLGWRRHAICPGNGSA</sequence>
<dbReference type="GO" id="GO:0005102">
    <property type="term" value="F:signaling receptor binding"/>
    <property type="evidence" value="ECO:0007669"/>
    <property type="project" value="TreeGrafter"/>
</dbReference>
<dbReference type="InterPro" id="IPR036179">
    <property type="entry name" value="Ig-like_dom_sf"/>
</dbReference>
<dbReference type="SUPFAM" id="SSF48726">
    <property type="entry name" value="Immunoglobulin"/>
    <property type="match status" value="2"/>
</dbReference>
<dbReference type="FunFam" id="2.60.40.10:FF:000088">
    <property type="entry name" value="Butyrophilin subfamily 1 member A1"/>
    <property type="match status" value="1"/>
</dbReference>
<dbReference type="InterPro" id="IPR007110">
    <property type="entry name" value="Ig-like_dom"/>
</dbReference>
<evidence type="ECO:0000256" key="1">
    <source>
        <dbReference type="ARBA" id="ARBA00004370"/>
    </source>
</evidence>
<dbReference type="Pfam" id="PF22705">
    <property type="entry name" value="C2-set_3"/>
    <property type="match status" value="1"/>
</dbReference>
<evidence type="ECO:0000256" key="6">
    <source>
        <dbReference type="ARBA" id="ARBA00023319"/>
    </source>
</evidence>
<dbReference type="PANTHER" id="PTHR24100:SF149">
    <property type="entry name" value="BG-LIKE ANTIGEN 1-RELATED"/>
    <property type="match status" value="1"/>
</dbReference>
<dbReference type="InterPro" id="IPR050504">
    <property type="entry name" value="IgSF_BTN/MOG"/>
</dbReference>
<comment type="caution">
    <text evidence="9">The sequence shown here is derived from an EMBL/GenBank/DDBJ whole genome shotgun (WGS) entry which is preliminary data.</text>
</comment>
<dbReference type="GO" id="GO:0001817">
    <property type="term" value="P:regulation of cytokine production"/>
    <property type="evidence" value="ECO:0007669"/>
    <property type="project" value="TreeGrafter"/>
</dbReference>
<dbReference type="SMART" id="SM00406">
    <property type="entry name" value="IGv"/>
    <property type="match status" value="1"/>
</dbReference>
<evidence type="ECO:0000313" key="10">
    <source>
        <dbReference type="Proteomes" id="UP000050525"/>
    </source>
</evidence>
<evidence type="ECO:0000256" key="2">
    <source>
        <dbReference type="ARBA" id="ARBA00022692"/>
    </source>
</evidence>
<keyword evidence="5" id="KW-1015">Disulfide bond</keyword>
<evidence type="ECO:0000256" key="3">
    <source>
        <dbReference type="ARBA" id="ARBA00022989"/>
    </source>
</evidence>
<dbReference type="GO" id="GO:0009897">
    <property type="term" value="C:external side of plasma membrane"/>
    <property type="evidence" value="ECO:0007669"/>
    <property type="project" value="TreeGrafter"/>
</dbReference>
<dbReference type="GO" id="GO:0050852">
    <property type="term" value="P:T cell receptor signaling pathway"/>
    <property type="evidence" value="ECO:0007669"/>
    <property type="project" value="TreeGrafter"/>
</dbReference>
<dbReference type="InterPro" id="IPR003599">
    <property type="entry name" value="Ig_sub"/>
</dbReference>
<dbReference type="SMART" id="SM00409">
    <property type="entry name" value="IG"/>
    <property type="match status" value="1"/>
</dbReference>
<accession>A0A151MXJ1</accession>
<reference evidence="9 10" key="1">
    <citation type="journal article" date="2012" name="Genome Biol.">
        <title>Sequencing three crocodilian genomes to illuminate the evolution of archosaurs and amniotes.</title>
        <authorList>
            <person name="St John J.A."/>
            <person name="Braun E.L."/>
            <person name="Isberg S.R."/>
            <person name="Miles L.G."/>
            <person name="Chong A.Y."/>
            <person name="Gongora J."/>
            <person name="Dalzell P."/>
            <person name="Moran C."/>
            <person name="Bed'hom B."/>
            <person name="Abzhanov A."/>
            <person name="Burgess S.C."/>
            <person name="Cooksey A.M."/>
            <person name="Castoe T.A."/>
            <person name="Crawford N.G."/>
            <person name="Densmore L.D."/>
            <person name="Drew J.C."/>
            <person name="Edwards S.V."/>
            <person name="Faircloth B.C."/>
            <person name="Fujita M.K."/>
            <person name="Greenwold M.J."/>
            <person name="Hoffmann F.G."/>
            <person name="Howard J.M."/>
            <person name="Iguchi T."/>
            <person name="Janes D.E."/>
            <person name="Khan S.Y."/>
            <person name="Kohno S."/>
            <person name="de Koning A.J."/>
            <person name="Lance S.L."/>
            <person name="McCarthy F.M."/>
            <person name="McCormack J.E."/>
            <person name="Merchant M.E."/>
            <person name="Peterson D.G."/>
            <person name="Pollock D.D."/>
            <person name="Pourmand N."/>
            <person name="Raney B.J."/>
            <person name="Roessler K.A."/>
            <person name="Sanford J.R."/>
            <person name="Sawyer R.H."/>
            <person name="Schmidt C.J."/>
            <person name="Triplett E.W."/>
            <person name="Tuberville T.D."/>
            <person name="Venegas-Anaya M."/>
            <person name="Howard J.T."/>
            <person name="Jarvis E.D."/>
            <person name="Guillette L.J.Jr."/>
            <person name="Glenn T.C."/>
            <person name="Green R.E."/>
            <person name="Ray D.A."/>
        </authorList>
    </citation>
    <scope>NUCLEOTIDE SEQUENCE [LARGE SCALE GENOMIC DNA]</scope>
    <source>
        <strain evidence="9">KSC_2009_1</strain>
    </source>
</reference>
<dbReference type="Proteomes" id="UP000050525">
    <property type="component" value="Unassembled WGS sequence"/>
</dbReference>
<evidence type="ECO:0000313" key="9">
    <source>
        <dbReference type="EMBL" id="KYO29220.1"/>
    </source>
</evidence>
<comment type="subcellular location">
    <subcellularLocation>
        <location evidence="1">Membrane</location>
    </subcellularLocation>
</comment>
<keyword evidence="2 7" id="KW-0812">Transmembrane</keyword>
<feature type="domain" description="Ig-like" evidence="8">
    <location>
        <begin position="42"/>
        <end position="172"/>
    </location>
</feature>
<name>A0A151MXJ1_ALLMI</name>
<dbReference type="Gene3D" id="2.60.40.10">
    <property type="entry name" value="Immunoglobulins"/>
    <property type="match status" value="2"/>
</dbReference>
<dbReference type="FunFam" id="2.60.40.10:FF:000183">
    <property type="entry name" value="Myelin-oligodendrocyte glycoprotein"/>
    <property type="match status" value="1"/>
</dbReference>
<keyword evidence="10" id="KW-1185">Reference proteome</keyword>
<evidence type="ECO:0000256" key="4">
    <source>
        <dbReference type="ARBA" id="ARBA00023136"/>
    </source>
</evidence>
<dbReference type="InterPro" id="IPR053896">
    <property type="entry name" value="BTN3A2-like_Ig-C"/>
</dbReference>
<dbReference type="InterPro" id="IPR013783">
    <property type="entry name" value="Ig-like_fold"/>
</dbReference>
<feature type="transmembrane region" description="Helical" evidence="7">
    <location>
        <begin position="279"/>
        <end position="300"/>
    </location>
</feature>